<dbReference type="EMBL" id="CACRXK020011443">
    <property type="protein sequence ID" value="CAB4021451.1"/>
    <property type="molecule type" value="Genomic_DNA"/>
</dbReference>
<gene>
    <name evidence="1" type="ORF">PACLA_8A068710</name>
</gene>
<evidence type="ECO:0000313" key="2">
    <source>
        <dbReference type="Proteomes" id="UP001152795"/>
    </source>
</evidence>
<sequence>MDSEKKRSCYTQLLGVFHDIGEALDSGKEADMIYLDFSKAFDSVSHLKLLLKLQQHGISGLLLNWISDYLSNRRQTRSGQRSRIFLPSCHLGGSTRKYTWSTPVLDLCKLSYRSS</sequence>
<dbReference type="AlphaFoldDB" id="A0A7D9J3Z0"/>
<accession>A0A7D9J3Z0</accession>
<reference evidence="1" key="1">
    <citation type="submission" date="2020-04" db="EMBL/GenBank/DDBJ databases">
        <authorList>
            <person name="Alioto T."/>
            <person name="Alioto T."/>
            <person name="Gomez Garrido J."/>
        </authorList>
    </citation>
    <scope>NUCLEOTIDE SEQUENCE</scope>
    <source>
        <strain evidence="1">A484AB</strain>
    </source>
</reference>
<name>A0A7D9J3Z0_PARCT</name>
<evidence type="ECO:0000313" key="1">
    <source>
        <dbReference type="EMBL" id="CAB4021451.1"/>
    </source>
</evidence>
<comment type="caution">
    <text evidence="1">The sequence shown here is derived from an EMBL/GenBank/DDBJ whole genome shotgun (WGS) entry which is preliminary data.</text>
</comment>
<proteinExistence type="predicted"/>
<protein>
    <submittedName>
        <fullName evidence="1">Uncharacterized protein</fullName>
    </submittedName>
</protein>
<keyword evidence="2" id="KW-1185">Reference proteome</keyword>
<dbReference type="PANTHER" id="PTHR33332">
    <property type="entry name" value="REVERSE TRANSCRIPTASE DOMAIN-CONTAINING PROTEIN"/>
    <property type="match status" value="1"/>
</dbReference>
<dbReference type="Proteomes" id="UP001152795">
    <property type="component" value="Unassembled WGS sequence"/>
</dbReference>
<organism evidence="1 2">
    <name type="scientific">Paramuricea clavata</name>
    <name type="common">Red gorgonian</name>
    <name type="synonym">Violescent sea-whip</name>
    <dbReference type="NCBI Taxonomy" id="317549"/>
    <lineage>
        <taxon>Eukaryota</taxon>
        <taxon>Metazoa</taxon>
        <taxon>Cnidaria</taxon>
        <taxon>Anthozoa</taxon>
        <taxon>Octocorallia</taxon>
        <taxon>Malacalcyonacea</taxon>
        <taxon>Plexauridae</taxon>
        <taxon>Paramuricea</taxon>
    </lineage>
</organism>